<dbReference type="PANTHER" id="PTHR44229:SF5">
    <property type="entry name" value="15-HYDROXYPROSTAGLANDIN DEHYDROGENASE [NAD(+)]"/>
    <property type="match status" value="1"/>
</dbReference>
<evidence type="ECO:0000313" key="5">
    <source>
        <dbReference type="Ensembl" id="ENSSGRP00000066934.1"/>
    </source>
</evidence>
<name>A0A672Q039_SINGR</name>
<dbReference type="PRINTS" id="PR01167">
    <property type="entry name" value="INSADHFAMILY"/>
</dbReference>
<dbReference type="Gene3D" id="3.40.50.720">
    <property type="entry name" value="NAD(P)-binding Rossmann-like Domain"/>
    <property type="match status" value="1"/>
</dbReference>
<sequence length="335" mass="35259">MSEPVCLSFCLSVRTVCLCVRLSVYLSIICLCVCVCVSVCLSVCPSICLSIHLSLCPSVCLSVRMSVCSSVCISVHHLSVCVCVCVCLYVRMSLCPSVCLSVSLSVCLSVCPSVCLSLCLSICLSVCPSICLSVCPSICPSICLSVCLSVCPSVYLSGHLSVFSAEGVLYSSQGGVVRGTYLALEHMKKENSGNGGVIVNISSMAGLGPLPMAPIYTATKHGVVGFSRAMAAVSKLANYGVRINVLCPWFVKTSLLSVMSSEEHIGSFFPLKGIADTMLENHGCLEADVVAKAFLVLVKDESKNGDVLMIDPEGAAFVSFPERGKNMPSTPVSLE</sequence>
<reference evidence="5" key="2">
    <citation type="submission" date="2025-09" db="UniProtKB">
        <authorList>
            <consortium name="Ensembl"/>
        </authorList>
    </citation>
    <scope>IDENTIFICATION</scope>
</reference>
<dbReference type="SUPFAM" id="SSF51735">
    <property type="entry name" value="NAD(P)-binding Rossmann-fold domains"/>
    <property type="match status" value="1"/>
</dbReference>
<evidence type="ECO:0000256" key="3">
    <source>
        <dbReference type="RuleBase" id="RU000363"/>
    </source>
</evidence>
<dbReference type="GO" id="GO:0016616">
    <property type="term" value="F:oxidoreductase activity, acting on the CH-OH group of donors, NAD or NADP as acceptor"/>
    <property type="evidence" value="ECO:0007669"/>
    <property type="project" value="TreeGrafter"/>
</dbReference>
<dbReference type="InterPro" id="IPR002347">
    <property type="entry name" value="SDR_fam"/>
</dbReference>
<protein>
    <submittedName>
        <fullName evidence="5">15-hydroxyprostaglandin dehydrogenase [NAD(+)]-like</fullName>
    </submittedName>
</protein>
<accession>A0A672Q039</accession>
<keyword evidence="2" id="KW-0560">Oxidoreductase</keyword>
<dbReference type="InterPro" id="IPR020904">
    <property type="entry name" value="Sc_DH/Rdtase_CS"/>
</dbReference>
<keyword evidence="6" id="KW-1185">Reference proteome</keyword>
<dbReference type="Proteomes" id="UP000472262">
    <property type="component" value="Unassembled WGS sequence"/>
</dbReference>
<evidence type="ECO:0000256" key="2">
    <source>
        <dbReference type="ARBA" id="ARBA00023002"/>
    </source>
</evidence>
<dbReference type="Pfam" id="PF00106">
    <property type="entry name" value="adh_short"/>
    <property type="match status" value="1"/>
</dbReference>
<dbReference type="PANTHER" id="PTHR44229">
    <property type="entry name" value="15-HYDROXYPROSTAGLANDIN DEHYDROGENASE [NAD(+)]"/>
    <property type="match status" value="1"/>
</dbReference>
<proteinExistence type="inferred from homology"/>
<dbReference type="AlphaFoldDB" id="A0A672Q039"/>
<reference evidence="5" key="1">
    <citation type="submission" date="2025-08" db="UniProtKB">
        <authorList>
            <consortium name="Ensembl"/>
        </authorList>
    </citation>
    <scope>IDENTIFICATION</scope>
</reference>
<feature type="transmembrane region" description="Helical" evidence="4">
    <location>
        <begin position="25"/>
        <end position="55"/>
    </location>
</feature>
<gene>
    <name evidence="5" type="primary">zgc:56585</name>
</gene>
<dbReference type="GO" id="GO:0005737">
    <property type="term" value="C:cytoplasm"/>
    <property type="evidence" value="ECO:0007669"/>
    <property type="project" value="TreeGrafter"/>
</dbReference>
<keyword evidence="4" id="KW-0472">Membrane</keyword>
<evidence type="ECO:0000256" key="1">
    <source>
        <dbReference type="ARBA" id="ARBA00006484"/>
    </source>
</evidence>
<evidence type="ECO:0000256" key="4">
    <source>
        <dbReference type="SAM" id="Phobius"/>
    </source>
</evidence>
<keyword evidence="4" id="KW-0812">Transmembrane</keyword>
<dbReference type="PRINTS" id="PR00080">
    <property type="entry name" value="SDRFAMILY"/>
</dbReference>
<comment type="similarity">
    <text evidence="1 3">Belongs to the short-chain dehydrogenases/reductases (SDR) family.</text>
</comment>
<dbReference type="Ensembl" id="ENSSGRT00000071349.1">
    <property type="protein sequence ID" value="ENSSGRP00000066934.1"/>
    <property type="gene ID" value="ENSSGRG00000034380.1"/>
</dbReference>
<keyword evidence="4" id="KW-1133">Transmembrane helix</keyword>
<dbReference type="InParanoid" id="A0A672Q039"/>
<dbReference type="PROSITE" id="PS00061">
    <property type="entry name" value="ADH_SHORT"/>
    <property type="match status" value="1"/>
</dbReference>
<dbReference type="InterPro" id="IPR036291">
    <property type="entry name" value="NAD(P)-bd_dom_sf"/>
</dbReference>
<evidence type="ECO:0000313" key="6">
    <source>
        <dbReference type="Proteomes" id="UP000472262"/>
    </source>
</evidence>
<organism evidence="5 6">
    <name type="scientific">Sinocyclocheilus grahami</name>
    <name type="common">Dianchi golden-line fish</name>
    <name type="synonym">Barbus grahami</name>
    <dbReference type="NCBI Taxonomy" id="75366"/>
    <lineage>
        <taxon>Eukaryota</taxon>
        <taxon>Metazoa</taxon>
        <taxon>Chordata</taxon>
        <taxon>Craniata</taxon>
        <taxon>Vertebrata</taxon>
        <taxon>Euteleostomi</taxon>
        <taxon>Actinopterygii</taxon>
        <taxon>Neopterygii</taxon>
        <taxon>Teleostei</taxon>
        <taxon>Ostariophysi</taxon>
        <taxon>Cypriniformes</taxon>
        <taxon>Cyprinidae</taxon>
        <taxon>Cyprininae</taxon>
        <taxon>Sinocyclocheilus</taxon>
    </lineage>
</organism>